<comment type="caution">
    <text evidence="2">The sequence shown here is derived from an EMBL/GenBank/DDBJ whole genome shotgun (WGS) entry which is preliminary data.</text>
</comment>
<accession>A0A5J4WUX2</accession>
<dbReference type="InterPro" id="IPR050235">
    <property type="entry name" value="CK1_Ser-Thr_kinase"/>
</dbReference>
<organism evidence="2 3">
    <name type="scientific">Streblomastix strix</name>
    <dbReference type="NCBI Taxonomy" id="222440"/>
    <lineage>
        <taxon>Eukaryota</taxon>
        <taxon>Metamonada</taxon>
        <taxon>Preaxostyla</taxon>
        <taxon>Oxymonadida</taxon>
        <taxon>Streblomastigidae</taxon>
        <taxon>Streblomastix</taxon>
    </lineage>
</organism>
<sequence length="176" mass="19705">MDEKSAQKDLLGKQVGNYIIESIITDGGHYNIFMGKNCSVKTLADDVRTAVKIENDKTSSTTLSREAIILEAVKKYRYLITDLLGPNLRDLALRHNPSIFTLHTLLKFAYQAIEALQDIHQAGFIHCDVEAKNFFIGNSQQSAGIIYLIGFSKNESGRTCALGLRKDNTDRILRIK</sequence>
<name>A0A5J4WUX2_9EUKA</name>
<dbReference type="GO" id="GO:0004672">
    <property type="term" value="F:protein kinase activity"/>
    <property type="evidence" value="ECO:0007669"/>
    <property type="project" value="InterPro"/>
</dbReference>
<reference evidence="2 3" key="1">
    <citation type="submission" date="2019-03" db="EMBL/GenBank/DDBJ databases">
        <title>Single cell metagenomics reveals metabolic interactions within the superorganism composed of flagellate Streblomastix strix and complex community of Bacteroidetes bacteria on its surface.</title>
        <authorList>
            <person name="Treitli S.C."/>
            <person name="Kolisko M."/>
            <person name="Husnik F."/>
            <person name="Keeling P."/>
            <person name="Hampl V."/>
        </authorList>
    </citation>
    <scope>NUCLEOTIDE SEQUENCE [LARGE SCALE GENOMIC DNA]</scope>
    <source>
        <strain evidence="2">ST1C</strain>
    </source>
</reference>
<dbReference type="Proteomes" id="UP000324800">
    <property type="component" value="Unassembled WGS sequence"/>
</dbReference>
<dbReference type="EMBL" id="SNRW01000903">
    <property type="protein sequence ID" value="KAA6398690.1"/>
    <property type="molecule type" value="Genomic_DNA"/>
</dbReference>
<evidence type="ECO:0000259" key="1">
    <source>
        <dbReference type="PROSITE" id="PS50011"/>
    </source>
</evidence>
<evidence type="ECO:0000313" key="2">
    <source>
        <dbReference type="EMBL" id="KAA6398690.1"/>
    </source>
</evidence>
<dbReference type="AlphaFoldDB" id="A0A5J4WUX2"/>
<feature type="domain" description="Protein kinase" evidence="1">
    <location>
        <begin position="1"/>
        <end position="176"/>
    </location>
</feature>
<dbReference type="GO" id="GO:0005524">
    <property type="term" value="F:ATP binding"/>
    <property type="evidence" value="ECO:0007669"/>
    <property type="project" value="InterPro"/>
</dbReference>
<gene>
    <name evidence="2" type="ORF">EZS28_005782</name>
</gene>
<dbReference type="PANTHER" id="PTHR11909">
    <property type="entry name" value="CASEIN KINASE-RELATED"/>
    <property type="match status" value="1"/>
</dbReference>
<dbReference type="PROSITE" id="PS50011">
    <property type="entry name" value="PROTEIN_KINASE_DOM"/>
    <property type="match status" value="1"/>
</dbReference>
<evidence type="ECO:0000313" key="3">
    <source>
        <dbReference type="Proteomes" id="UP000324800"/>
    </source>
</evidence>
<dbReference type="SUPFAM" id="SSF56112">
    <property type="entry name" value="Protein kinase-like (PK-like)"/>
    <property type="match status" value="1"/>
</dbReference>
<proteinExistence type="predicted"/>
<dbReference type="InterPro" id="IPR000719">
    <property type="entry name" value="Prot_kinase_dom"/>
</dbReference>
<dbReference type="OrthoDB" id="1668230at2759"/>
<dbReference type="InterPro" id="IPR011009">
    <property type="entry name" value="Kinase-like_dom_sf"/>
</dbReference>
<dbReference type="Gene3D" id="1.10.510.10">
    <property type="entry name" value="Transferase(Phosphotransferase) domain 1"/>
    <property type="match status" value="1"/>
</dbReference>
<protein>
    <recommendedName>
        <fullName evidence="1">Protein kinase domain-containing protein</fullName>
    </recommendedName>
</protein>